<dbReference type="Gene3D" id="3.60.10.10">
    <property type="entry name" value="Endonuclease/exonuclease/phosphatase"/>
    <property type="match status" value="1"/>
</dbReference>
<protein>
    <recommendedName>
        <fullName evidence="2">Reverse transcriptase domain-containing protein</fullName>
    </recommendedName>
</protein>
<dbReference type="CDD" id="cd01650">
    <property type="entry name" value="RT_nLTR_like"/>
    <property type="match status" value="1"/>
</dbReference>
<accession>A0A2Z6MQW1</accession>
<dbReference type="OrthoDB" id="1934719at2759"/>
<dbReference type="Pfam" id="PF00078">
    <property type="entry name" value="RVT_1"/>
    <property type="match status" value="1"/>
</dbReference>
<organism evidence="3 4">
    <name type="scientific">Trifolium subterraneum</name>
    <name type="common">Subterranean clover</name>
    <dbReference type="NCBI Taxonomy" id="3900"/>
    <lineage>
        <taxon>Eukaryota</taxon>
        <taxon>Viridiplantae</taxon>
        <taxon>Streptophyta</taxon>
        <taxon>Embryophyta</taxon>
        <taxon>Tracheophyta</taxon>
        <taxon>Spermatophyta</taxon>
        <taxon>Magnoliopsida</taxon>
        <taxon>eudicotyledons</taxon>
        <taxon>Gunneridae</taxon>
        <taxon>Pentapetalae</taxon>
        <taxon>rosids</taxon>
        <taxon>fabids</taxon>
        <taxon>Fabales</taxon>
        <taxon>Fabaceae</taxon>
        <taxon>Papilionoideae</taxon>
        <taxon>50 kb inversion clade</taxon>
        <taxon>NPAAA clade</taxon>
        <taxon>Hologalegina</taxon>
        <taxon>IRL clade</taxon>
        <taxon>Trifolieae</taxon>
        <taxon>Trifolium</taxon>
    </lineage>
</organism>
<reference evidence="4" key="1">
    <citation type="journal article" date="2017" name="Front. Plant Sci.">
        <title>Climate Clever Clovers: New Paradigm to Reduce the Environmental Footprint of Ruminants by Breeding Low Methanogenic Forages Utilizing Haplotype Variation.</title>
        <authorList>
            <person name="Kaur P."/>
            <person name="Appels R."/>
            <person name="Bayer P.E."/>
            <person name="Keeble-Gagnere G."/>
            <person name="Wang J."/>
            <person name="Hirakawa H."/>
            <person name="Shirasawa K."/>
            <person name="Vercoe P."/>
            <person name="Stefanova K."/>
            <person name="Durmic Z."/>
            <person name="Nichols P."/>
            <person name="Revell C."/>
            <person name="Isobe S.N."/>
            <person name="Edwards D."/>
            <person name="Erskine W."/>
        </authorList>
    </citation>
    <scope>NUCLEOTIDE SEQUENCE [LARGE SCALE GENOMIC DNA]</scope>
    <source>
        <strain evidence="4">cv. Daliak</strain>
    </source>
</reference>
<evidence type="ECO:0000313" key="4">
    <source>
        <dbReference type="Proteomes" id="UP000242715"/>
    </source>
</evidence>
<dbReference type="SUPFAM" id="SSF56219">
    <property type="entry name" value="DNase I-like"/>
    <property type="match status" value="1"/>
</dbReference>
<dbReference type="AlphaFoldDB" id="A0A2Z6MQW1"/>
<dbReference type="PROSITE" id="PS50878">
    <property type="entry name" value="RT_POL"/>
    <property type="match status" value="1"/>
</dbReference>
<keyword evidence="4" id="KW-1185">Reference proteome</keyword>
<evidence type="ECO:0000259" key="2">
    <source>
        <dbReference type="PROSITE" id="PS50878"/>
    </source>
</evidence>
<keyword evidence="1" id="KW-1133">Transmembrane helix</keyword>
<dbReference type="PANTHER" id="PTHR46890">
    <property type="entry name" value="NON-LTR RETROLELEMENT REVERSE TRANSCRIPTASE-LIKE PROTEIN-RELATED"/>
    <property type="match status" value="1"/>
</dbReference>
<sequence length="706" mass="81389">MLWSDLDRKLHQDSNVAWCVLGDFNVVRSHEERVSRISRGASEEFEPFNHFINNNALIDLPLCGRKFTWYRGDGRSMSRLDRFLLSEDIPGYEDFVRAKWSSLPVRGWSGYILKTKLKFIKAELRSWHLQHTTNIDSRIQNAKNRLEALDIIGKERRLLGEEVEELHSLPADILSLSKLQASMQWQKSRVLWLKEGDANSKFFHGVMSSRRQSNTIGSLIVEGRTVDRVPEVRQAVCHHFSHHFQKKLHYRLDISGLMFKSLTTEDNVGLIQPFLLEEIKEEVWDCDSFKCPGPDGINIGFLKEFWDLLKLDFLNFFSEFYHHGVLTKGLNSTFIALIPKVDCPQREADFRPIALTQSAFIKGRQILDGILIANEIVDDAKRDNKELLMFKVDFEKAYDSVEWDYLDEVLCKMNFPCKWRVWMKECVSSVTASVLVNGSPTDEFRFERGLRQGDPLLPFLFLLAAEGLNVMMSAMVSNNMFTPYGLGPQNEVQVSHLQFADDTLLVGVKNWANVRALKAVLVLFESVSGLKVNFHKRWKCKNLSFGGRLILLMSVLSSILVYFLSFFKAPSGKWVWRCLEEQDNLWSRVLRAKYGQEGGKVRFREGVGSSWWQALNSVRMGAGLVDTRWLLDNIRRKVGDGRNTSFWLDPWLDDGPLQRSFSRLFELSENKEATVADMIVAGSGVGGEAWQWRRRLYAWEEELVGE</sequence>
<keyword evidence="1" id="KW-0812">Transmembrane</keyword>
<dbReference type="InterPro" id="IPR000477">
    <property type="entry name" value="RT_dom"/>
</dbReference>
<dbReference type="InterPro" id="IPR036691">
    <property type="entry name" value="Endo/exonu/phosph_ase_sf"/>
</dbReference>
<gene>
    <name evidence="3" type="ORF">TSUD_16880</name>
</gene>
<dbReference type="EMBL" id="DF973325">
    <property type="protein sequence ID" value="GAU25950.1"/>
    <property type="molecule type" value="Genomic_DNA"/>
</dbReference>
<dbReference type="Proteomes" id="UP000242715">
    <property type="component" value="Unassembled WGS sequence"/>
</dbReference>
<feature type="transmembrane region" description="Helical" evidence="1">
    <location>
        <begin position="456"/>
        <end position="476"/>
    </location>
</feature>
<keyword evidence="1" id="KW-0472">Membrane</keyword>
<name>A0A2Z6MQW1_TRISU</name>
<feature type="transmembrane region" description="Helical" evidence="1">
    <location>
        <begin position="545"/>
        <end position="567"/>
    </location>
</feature>
<feature type="domain" description="Reverse transcriptase" evidence="2">
    <location>
        <begin position="319"/>
        <end position="550"/>
    </location>
</feature>
<dbReference type="InterPro" id="IPR052343">
    <property type="entry name" value="Retrotransposon-Effector_Assoc"/>
</dbReference>
<evidence type="ECO:0000313" key="3">
    <source>
        <dbReference type="EMBL" id="GAU25950.1"/>
    </source>
</evidence>
<proteinExistence type="predicted"/>
<evidence type="ECO:0000256" key="1">
    <source>
        <dbReference type="SAM" id="Phobius"/>
    </source>
</evidence>
<dbReference type="PANTHER" id="PTHR46890:SF48">
    <property type="entry name" value="RNA-DIRECTED DNA POLYMERASE"/>
    <property type="match status" value="1"/>
</dbReference>